<proteinExistence type="predicted"/>
<dbReference type="GeneID" id="20194380"/>
<protein>
    <submittedName>
        <fullName evidence="2">Virion protein V67</fullName>
    </submittedName>
</protein>
<gene>
    <name evidence="2" type="primary">ORF67</name>
</gene>
<keyword evidence="3" id="KW-1185">Reference proteome</keyword>
<sequence length="264" mass="30019">MSSDMFRAASAAAEIFRDALAQRQDAADSREPAGVLAPAAEAGAGRARRRSLHRQRCVFTSLVHATVYQPGRKYFRRCREEMNEGFFACVPAQYFPVKPKYIPHRLYGEVKVEGETLGFSFLPPLDIERRFYKQLPDGTFVRLPFLYPEEYYEDEEIPSCERYFLRADAEGLRGLDPSTLSEDVFAAVPAAINEMISNWGGPRPLPLPHERYVLKKGCEYELDLSEDAFELIETRFLKLDPCPFGQTPPPTPANLDNQNGERRS</sequence>
<dbReference type="InterPro" id="IPR010447">
    <property type="entry name" value="Herpes_IR6"/>
</dbReference>
<organism evidence="2 3">
    <name type="scientific">Equid alphaherpesvirus 3</name>
    <dbReference type="NCBI Taxonomy" id="80341"/>
    <lineage>
        <taxon>Viruses</taxon>
        <taxon>Duplodnaviria</taxon>
        <taxon>Heunggongvirae</taxon>
        <taxon>Peploviricota</taxon>
        <taxon>Herviviricetes</taxon>
        <taxon>Herpesvirales</taxon>
        <taxon>Orthoherpesviridae</taxon>
        <taxon>Alphaherpesvirinae</taxon>
        <taxon>Varicellovirus</taxon>
        <taxon>Varicellovirus equidalpha3</taxon>
    </lineage>
</organism>
<evidence type="ECO:0000313" key="2">
    <source>
        <dbReference type="EMBL" id="AIL02985.1"/>
    </source>
</evidence>
<accession>A0A077B632</accession>
<dbReference type="EMBL" id="KM051845">
    <property type="protein sequence ID" value="AIL02985.1"/>
    <property type="molecule type" value="Genomic_DNA"/>
</dbReference>
<dbReference type="KEGG" id="vg:20194380"/>
<dbReference type="Proteomes" id="UP000172799">
    <property type="component" value="Segment"/>
</dbReference>
<evidence type="ECO:0000313" key="3">
    <source>
        <dbReference type="Proteomes" id="UP000172799"/>
    </source>
</evidence>
<dbReference type="RefSeq" id="YP_009054971.1">
    <property type="nucleotide sequence ID" value="NC_024771.1"/>
</dbReference>
<name>A0A077B632_9ALPH</name>
<feature type="region of interest" description="Disordered" evidence="1">
    <location>
        <begin position="242"/>
        <end position="264"/>
    </location>
</feature>
<evidence type="ECO:0000256" key="1">
    <source>
        <dbReference type="SAM" id="MobiDB-lite"/>
    </source>
</evidence>
<reference evidence="2 3" key="1">
    <citation type="submission" date="2014-06" db="EMBL/GenBank/DDBJ databases">
        <title>Comparative genome analysis of equine alphaherpesviruses.</title>
        <authorList>
            <person name="Sijmons S."/>
            <person name="Vissani A."/>
            <person name="Silva Tordoya M."/>
            <person name="Muylkens B."/>
            <person name="Thiry E."/>
            <person name="Maes P."/>
            <person name="Matthijnssens J."/>
            <person name="Barrandeguy M."/>
            <person name="Van Ranst M."/>
        </authorList>
    </citation>
    <scope>NUCLEOTIDE SEQUENCE [LARGE SCALE GENOMIC DNA]</scope>
    <source>
        <strain evidence="2">AR/2007/C3A</strain>
    </source>
</reference>
<dbReference type="Pfam" id="PF06307">
    <property type="entry name" value="Herpes_IR6"/>
    <property type="match status" value="1"/>
</dbReference>